<dbReference type="Pfam" id="PF04784">
    <property type="entry name" value="DUF547"/>
    <property type="match status" value="1"/>
</dbReference>
<accession>A0AAP0B6S1</accession>
<keyword evidence="4" id="KW-1185">Reference proteome</keyword>
<comment type="caution">
    <text evidence="3">The sequence shown here is derived from an EMBL/GenBank/DDBJ whole genome shotgun (WGS) entry which is preliminary data.</text>
</comment>
<evidence type="ECO:0008006" key="5">
    <source>
        <dbReference type="Google" id="ProtNLM"/>
    </source>
</evidence>
<gene>
    <name evidence="3" type="ORF">KSP39_PZI016541</name>
</gene>
<dbReference type="EMBL" id="JBBWWQ010000014">
    <property type="protein sequence ID" value="KAK8930931.1"/>
    <property type="molecule type" value="Genomic_DNA"/>
</dbReference>
<name>A0AAP0B6S1_9ASPA</name>
<evidence type="ECO:0000313" key="4">
    <source>
        <dbReference type="Proteomes" id="UP001418222"/>
    </source>
</evidence>
<dbReference type="AlphaFoldDB" id="A0AAP0B6S1"/>
<feature type="domain" description="DUF547" evidence="1">
    <location>
        <begin position="380"/>
        <end position="513"/>
    </location>
</feature>
<organism evidence="3 4">
    <name type="scientific">Platanthera zijinensis</name>
    <dbReference type="NCBI Taxonomy" id="2320716"/>
    <lineage>
        <taxon>Eukaryota</taxon>
        <taxon>Viridiplantae</taxon>
        <taxon>Streptophyta</taxon>
        <taxon>Embryophyta</taxon>
        <taxon>Tracheophyta</taxon>
        <taxon>Spermatophyta</taxon>
        <taxon>Magnoliopsida</taxon>
        <taxon>Liliopsida</taxon>
        <taxon>Asparagales</taxon>
        <taxon>Orchidaceae</taxon>
        <taxon>Orchidoideae</taxon>
        <taxon>Orchideae</taxon>
        <taxon>Orchidinae</taxon>
        <taxon>Platanthera</taxon>
    </lineage>
</organism>
<dbReference type="Pfam" id="PF14389">
    <property type="entry name" value="Lzipper-MIP1"/>
    <property type="match status" value="1"/>
</dbReference>
<evidence type="ECO:0000259" key="1">
    <source>
        <dbReference type="Pfam" id="PF04784"/>
    </source>
</evidence>
<evidence type="ECO:0000259" key="2">
    <source>
        <dbReference type="Pfam" id="PF14389"/>
    </source>
</evidence>
<dbReference type="Proteomes" id="UP001418222">
    <property type="component" value="Unassembled WGS sequence"/>
</dbReference>
<reference evidence="3 4" key="1">
    <citation type="journal article" date="2022" name="Nat. Plants">
        <title>Genomes of leafy and leafless Platanthera orchids illuminate the evolution of mycoheterotrophy.</title>
        <authorList>
            <person name="Li M.H."/>
            <person name="Liu K.W."/>
            <person name="Li Z."/>
            <person name="Lu H.C."/>
            <person name="Ye Q.L."/>
            <person name="Zhang D."/>
            <person name="Wang J.Y."/>
            <person name="Li Y.F."/>
            <person name="Zhong Z.M."/>
            <person name="Liu X."/>
            <person name="Yu X."/>
            <person name="Liu D.K."/>
            <person name="Tu X.D."/>
            <person name="Liu B."/>
            <person name="Hao Y."/>
            <person name="Liao X.Y."/>
            <person name="Jiang Y.T."/>
            <person name="Sun W.H."/>
            <person name="Chen J."/>
            <person name="Chen Y.Q."/>
            <person name="Ai Y."/>
            <person name="Zhai J.W."/>
            <person name="Wu S.S."/>
            <person name="Zhou Z."/>
            <person name="Hsiao Y.Y."/>
            <person name="Wu W.L."/>
            <person name="Chen Y.Y."/>
            <person name="Lin Y.F."/>
            <person name="Hsu J.L."/>
            <person name="Li C.Y."/>
            <person name="Wang Z.W."/>
            <person name="Zhao X."/>
            <person name="Zhong W.Y."/>
            <person name="Ma X.K."/>
            <person name="Ma L."/>
            <person name="Huang J."/>
            <person name="Chen G.Z."/>
            <person name="Huang M.Z."/>
            <person name="Huang L."/>
            <person name="Peng D.H."/>
            <person name="Luo Y.B."/>
            <person name="Zou S.Q."/>
            <person name="Chen S.P."/>
            <person name="Lan S."/>
            <person name="Tsai W.C."/>
            <person name="Van de Peer Y."/>
            <person name="Liu Z.J."/>
        </authorList>
    </citation>
    <scope>NUCLEOTIDE SEQUENCE [LARGE SCALE GENOMIC DNA]</scope>
    <source>
        <strain evidence="3">Lor287</strain>
    </source>
</reference>
<proteinExistence type="predicted"/>
<feature type="domain" description="Ternary complex factor MIP1 leucine-zipper" evidence="2">
    <location>
        <begin position="53"/>
        <end position="132"/>
    </location>
</feature>
<dbReference type="InterPro" id="IPR006869">
    <property type="entry name" value="DUF547"/>
</dbReference>
<evidence type="ECO:0000313" key="3">
    <source>
        <dbReference type="EMBL" id="KAK8930931.1"/>
    </source>
</evidence>
<sequence>MPQMGTLILRPMNDGGREIGEVGARCQASDSQFQETSRTQGQTGLHWKGNMSCYRSQLEEEVQMLEKQLQEEIDLHVVLAKAVGNHFSPLRISRSKLPVKAQELLASIVALEKIVAKLEEELFTLRFLLQHEEMEHHSTEIHLKRLPVPSLKPPSSTSGYIWEKQVSSQGVSKFGSLVPSSLHQEVLHSCEDSEPFTGTAENRPNEVLRRSSGVEAKNLDSFLHPPIAEFRSPKMKFLWQDPNVLSEEMVLCMRNIFLCLAGSSTITSKASMSKSMFSPTSSTGHVSLASFLSFSDSFLFPSSMQTSPEELDHNCEVMDQENLYDPYGVNESLKWTGIGKYSSASEVSSMSVGKVQLDYAAEALKKFRFLVDQLDEVNPAKMNSDEKLAFWINLYNALIMHAYLAYGVPRTEIKLFSLMKKVSYTVGGQSFSAVDIEFIILKMKSPAHRPHIALVMTLHKFKLSEEHKRYSVECFNPLVLFALSCGMYSCPAVRIFTAKTVQEELQSSMTDYIQASVGVNEKGKLLLPKLLHSFTKGVVEDSFLVDWICRHLAPEQAAIVQRSSCLNKQRLLHARSFSIVPFNSRFRYLFLPCDRRGKSPA</sequence>
<dbReference type="PANTHER" id="PTHR23054:SF61">
    <property type="entry name" value="OS02G0153000 PROTEIN"/>
    <property type="match status" value="1"/>
</dbReference>
<dbReference type="PANTHER" id="PTHR23054">
    <property type="entry name" value="TERNARY COMPLEX FACTOR MIP1, LEUCINE-ZIPPER-RELATED"/>
    <property type="match status" value="1"/>
</dbReference>
<protein>
    <recommendedName>
        <fullName evidence="5">Ternary complex factor MIP1, leucine-zipper</fullName>
    </recommendedName>
</protein>
<dbReference type="InterPro" id="IPR025757">
    <property type="entry name" value="MIP1_Leuzipper"/>
</dbReference>